<evidence type="ECO:0008006" key="5">
    <source>
        <dbReference type="Google" id="ProtNLM"/>
    </source>
</evidence>
<keyword evidence="2" id="KW-0812">Transmembrane</keyword>
<accession>A0ABU5KDB7</accession>
<dbReference type="InterPro" id="IPR011042">
    <property type="entry name" value="6-blade_b-propeller_TolB-like"/>
</dbReference>
<comment type="caution">
    <text evidence="3">The sequence shown here is derived from an EMBL/GenBank/DDBJ whole genome shotgun (WGS) entry which is preliminary data.</text>
</comment>
<evidence type="ECO:0000313" key="4">
    <source>
        <dbReference type="Proteomes" id="UP001291999"/>
    </source>
</evidence>
<keyword evidence="2" id="KW-1133">Transmembrane helix</keyword>
<protein>
    <recommendedName>
        <fullName evidence="5">WD40 repeat protein</fullName>
    </recommendedName>
</protein>
<feature type="transmembrane region" description="Helical" evidence="2">
    <location>
        <begin position="384"/>
        <end position="404"/>
    </location>
</feature>
<gene>
    <name evidence="3" type="ORF">SFC79_14215</name>
</gene>
<feature type="compositionally biased region" description="Pro residues" evidence="1">
    <location>
        <begin position="266"/>
        <end position="275"/>
    </location>
</feature>
<keyword evidence="4" id="KW-1185">Reference proteome</keyword>
<dbReference type="Gene3D" id="2.120.10.30">
    <property type="entry name" value="TolB, C-terminal domain"/>
    <property type="match status" value="1"/>
</dbReference>
<dbReference type="SUPFAM" id="SSF82171">
    <property type="entry name" value="DPP6 N-terminal domain-like"/>
    <property type="match status" value="1"/>
</dbReference>
<dbReference type="EMBL" id="JAXQPW010000006">
    <property type="protein sequence ID" value="MDZ5662927.1"/>
    <property type="molecule type" value="Genomic_DNA"/>
</dbReference>
<feature type="region of interest" description="Disordered" evidence="1">
    <location>
        <begin position="412"/>
        <end position="438"/>
    </location>
</feature>
<dbReference type="RefSeq" id="WP_322424858.1">
    <property type="nucleotide sequence ID" value="NZ_JAXQPW010000006.1"/>
</dbReference>
<proteinExistence type="predicted"/>
<evidence type="ECO:0000256" key="2">
    <source>
        <dbReference type="SAM" id="Phobius"/>
    </source>
</evidence>
<reference evidence="3 4" key="1">
    <citation type="submission" date="2023-11" db="EMBL/GenBank/DDBJ databases">
        <title>Novel species in genus Nocardioides.</title>
        <authorList>
            <person name="Zhou H."/>
        </authorList>
    </citation>
    <scope>NUCLEOTIDE SEQUENCE [LARGE SCALE GENOMIC DNA]</scope>
    <source>
        <strain evidence="3 4">S-58</strain>
    </source>
</reference>
<organism evidence="3 4">
    <name type="scientific">Nocardioides renjunii</name>
    <dbReference type="NCBI Taxonomy" id="3095075"/>
    <lineage>
        <taxon>Bacteria</taxon>
        <taxon>Bacillati</taxon>
        <taxon>Actinomycetota</taxon>
        <taxon>Actinomycetes</taxon>
        <taxon>Propionibacteriales</taxon>
        <taxon>Nocardioidaceae</taxon>
        <taxon>Nocardioides</taxon>
    </lineage>
</organism>
<keyword evidence="2" id="KW-0472">Membrane</keyword>
<sequence>MRIVGGAAAVIGLGSAAFVLALTGRSGPATTDPDAVAVPAELAGYSHLTGRVSDSAPGAAVALYQHGFGVELLDSPQAVVLGAGGDTYRRVDVAERRAGAETQGDPAPMLLSPDGTKVAVGDHDTDRPDVVVVDLVTGETTEHALPAGRSVVPVAWSSDGRTVAHLLSPEPTSPYSGGRITGDVGLLDLSDDSTTVLEERTAVAAAFSPDGSELAVERTGTAARISVVDLGTEARRDVEADGVLAGPAAWSPDGRLLATTTTRPDPGAPGEPPGRPTGLTFVDVADAGAEVPAPLPLSLAGPGRVLGWSGPEEVVVLLDTENDDPCCGSDTLTLSGVPLDGSAPAPLMRLTDLGSFGVGRFQLASATVDDLRVVRPTEVDRGPWPLALRGCLVLLVGLVAWLVARSALRRRSRRGSTRHPSPSPRPATDVRQLTDQRR</sequence>
<evidence type="ECO:0000313" key="3">
    <source>
        <dbReference type="EMBL" id="MDZ5662927.1"/>
    </source>
</evidence>
<name>A0ABU5KDB7_9ACTN</name>
<evidence type="ECO:0000256" key="1">
    <source>
        <dbReference type="SAM" id="MobiDB-lite"/>
    </source>
</evidence>
<feature type="region of interest" description="Disordered" evidence="1">
    <location>
        <begin position="251"/>
        <end position="277"/>
    </location>
</feature>
<dbReference type="Proteomes" id="UP001291999">
    <property type="component" value="Unassembled WGS sequence"/>
</dbReference>